<dbReference type="AlphaFoldDB" id="A0AAN1XZI5"/>
<protein>
    <recommendedName>
        <fullName evidence="3">Serine-threonine protein kinase</fullName>
    </recommendedName>
</protein>
<gene>
    <name evidence="1" type="ORF">WPS_31000</name>
</gene>
<sequence>MIALGTMNAALVHYDDGGAVTDADESAFLGEVTAQAPRHLFVISHGWNNDEAEALDLYQRFFSAADQVWGAVTEWDATQAECFALGVIWPSKKFDENAFAAASGSAPGAAAGIGADTVDQQIAAQVRVLKQVADDPAAAALLDHAIAVIPQLSVSRSAQDDFVAALAAAFPHPPQEPDPGLDTGLNALNTSAGHDVLAQIVANLHAGPAAAAVAAHAGGAAAIGGAAGFNPLGAIKNAALVLANVTTYWTMKERAGVTGRTGVAQTLAKAMVAVPDATVHLIGHSFGGRLVTAAANALTGGIAGHQVATMMLLQAAYSHYGLAHDYQPNTDGMFRSVLTGAKVAREIQITHSIHDLAVGLAYPIASALARQIGAAVFVNPYGGMGADGARATPEAFEDTLGPAGTAYAPVQAPAIVRNLNGDASISSHGDVARPETAYATLVAASRA</sequence>
<proteinExistence type="predicted"/>
<dbReference type="Gene3D" id="3.40.50.1820">
    <property type="entry name" value="alpha/beta hydrolase"/>
    <property type="match status" value="1"/>
</dbReference>
<accession>A0AAN1XZI5</accession>
<dbReference type="EMBL" id="AP025523">
    <property type="protein sequence ID" value="BDE07824.1"/>
    <property type="molecule type" value="Genomic_DNA"/>
</dbReference>
<dbReference type="Proteomes" id="UP001317532">
    <property type="component" value="Chromosome"/>
</dbReference>
<dbReference type="InterPro" id="IPR029058">
    <property type="entry name" value="AB_hydrolase_fold"/>
</dbReference>
<keyword evidence="2" id="KW-1185">Reference proteome</keyword>
<organism evidence="1 2">
    <name type="scientific">Vulcanimicrobium alpinum</name>
    <dbReference type="NCBI Taxonomy" id="3016050"/>
    <lineage>
        <taxon>Bacteria</taxon>
        <taxon>Bacillati</taxon>
        <taxon>Vulcanimicrobiota</taxon>
        <taxon>Vulcanimicrobiia</taxon>
        <taxon>Vulcanimicrobiales</taxon>
        <taxon>Vulcanimicrobiaceae</taxon>
        <taxon>Vulcanimicrobium</taxon>
    </lineage>
</organism>
<dbReference type="KEGG" id="vab:WPS_31000"/>
<evidence type="ECO:0000313" key="2">
    <source>
        <dbReference type="Proteomes" id="UP001317532"/>
    </source>
</evidence>
<name>A0AAN1XZI5_UNVUL</name>
<evidence type="ECO:0000313" key="1">
    <source>
        <dbReference type="EMBL" id="BDE07824.1"/>
    </source>
</evidence>
<reference evidence="1 2" key="1">
    <citation type="journal article" date="2022" name="ISME Commun">
        <title>Vulcanimicrobium alpinus gen. nov. sp. nov., the first cultivated representative of the candidate phylum 'Eremiobacterota', is a metabolically versatile aerobic anoxygenic phototroph.</title>
        <authorList>
            <person name="Yabe S."/>
            <person name="Muto K."/>
            <person name="Abe K."/>
            <person name="Yokota A."/>
            <person name="Staudigel H."/>
            <person name="Tebo B.M."/>
        </authorList>
    </citation>
    <scope>NUCLEOTIDE SEQUENCE [LARGE SCALE GENOMIC DNA]</scope>
    <source>
        <strain evidence="1 2">WC8-2</strain>
    </source>
</reference>
<evidence type="ECO:0008006" key="3">
    <source>
        <dbReference type="Google" id="ProtNLM"/>
    </source>
</evidence>
<dbReference type="RefSeq" id="WP_317995387.1">
    <property type="nucleotide sequence ID" value="NZ_AP025523.1"/>
</dbReference>
<dbReference type="SUPFAM" id="SSF53474">
    <property type="entry name" value="alpha/beta-Hydrolases"/>
    <property type="match status" value="1"/>
</dbReference>